<feature type="transmembrane region" description="Helical" evidence="9">
    <location>
        <begin position="973"/>
        <end position="994"/>
    </location>
</feature>
<feature type="non-terminal residue" evidence="11">
    <location>
        <position position="1"/>
    </location>
</feature>
<dbReference type="InterPro" id="IPR010929">
    <property type="entry name" value="PDR_CDR_ABC"/>
</dbReference>
<keyword evidence="5" id="KW-0547">Nucleotide-binding</keyword>
<sequence>VSGGERKRVSLAETLATRASVVCWDNSTRGLDASTALSFAKSLRVYTDVGGRTTLVTLYQAGESIYELMDKVLVIDDGRMLFQGPAGEAKKYFEDLGYLCPPRQTTADFLTSIADKNARHFQPGREETAPKTPEELERAFRESEHCRRVAEDVEDYERGSRSANNDKHRMFEATVKDSKSKTVIGDSVYTVSFAKQVAACTKRQAWLLWGDRGSFYTKLAIIVANSLIVSSLFYGAGRGTSSAFARGGIVFFSIAFIGWLQFAELLPAIAGRATIERQRVFAFYRPSAVVVARVLLDFPLVLVMTLLFCVPVYFLAQFDVDAAKFFIYTLVVYTVTFCLTTMYRMFASLSPTVDDAVRFVGVVLNIMFILTGYVIPKPALLNDSIWFGWIYFINPVAYGFEALQTNEFFGRQMQCSESQLVPRGPGSDPNYQGCSLPGSTLGSTTVSGPDYLEASFQYSRANLWRNFGIIIAFTVFYLGVTVLAVETVKFKGTGAQSLIFAKGRASKADEERREEGGARAAEEAFEPIGDGQSVFTFKDIHYTVPYGDGERRRRLLDGVCGFVKPGKMIALMGSSGAGKTTLLNTIAQRQKVGVVSGEMLVNGAALGPDFQRGTGFCEQRDIHEGTATIREALEFSALLRQESAVPRADKIAYVDRIVHLLELGDLQHAIISSLTVEQRKRVTIGVELAAKPSLLLFLDEPTSGLDSQSAFSIVRFLRKLSDAGQAIICTIHQPSSDLIEQFDMILALDRGGKTFYFGPVGPNGSVVVDYFARRGFPCPPSRNVAEFILETASSTPSVRDGERVDWNAEWRRSDEHGAVVAEIDRITAERRPPAATDAAQTEFAASTAYQCLLLTKRMFVQHWREPQYVYSRVFVHTIMGIFNGFTFWMLGDDIASMQNRMFSAIILIFFIPPTVVNSVVLKFFQNRELWEDRELPSRTYGWVAFCTANVVCEIPMAVVSATIYWLLWYFPAGYPATASVSGYTYLMVLVWSFFQSSWGQWISAFGPSYSTISNILPFFFVMVAIFNGILVPYDSMPVFWSQWIYFINPTTWFARGVLSAVLPPAAVQCAAAEFARFDPPPGSTCGQYAGRFVDEVAATGYLEDPNATSNCGYCPYSDGGEYMRTLNVYATDKWPSFGILVAFAIANWALVYFFIYTVRIRGWTFGISSVWKQGARVLGRIRGQGKQAESEDV</sequence>
<evidence type="ECO:0000256" key="8">
    <source>
        <dbReference type="ARBA" id="ARBA00023136"/>
    </source>
</evidence>
<evidence type="ECO:0000256" key="7">
    <source>
        <dbReference type="ARBA" id="ARBA00022989"/>
    </source>
</evidence>
<keyword evidence="4 9" id="KW-0812">Transmembrane</keyword>
<dbReference type="OrthoDB" id="245989at2759"/>
<feature type="transmembrane region" description="Helical" evidence="9">
    <location>
        <begin position="325"/>
        <end position="344"/>
    </location>
</feature>
<dbReference type="Pfam" id="PF00005">
    <property type="entry name" value="ABC_tran"/>
    <property type="match status" value="1"/>
</dbReference>
<dbReference type="InterPro" id="IPR013525">
    <property type="entry name" value="ABC2_TM"/>
</dbReference>
<dbReference type="GO" id="GO:0016887">
    <property type="term" value="F:ATP hydrolysis activity"/>
    <property type="evidence" value="ECO:0007669"/>
    <property type="project" value="InterPro"/>
</dbReference>
<organism evidence="11 12">
    <name type="scientific">Colletotrichum shisoi</name>
    <dbReference type="NCBI Taxonomy" id="2078593"/>
    <lineage>
        <taxon>Eukaryota</taxon>
        <taxon>Fungi</taxon>
        <taxon>Dikarya</taxon>
        <taxon>Ascomycota</taxon>
        <taxon>Pezizomycotina</taxon>
        <taxon>Sordariomycetes</taxon>
        <taxon>Hypocreomycetidae</taxon>
        <taxon>Glomerellales</taxon>
        <taxon>Glomerellaceae</taxon>
        <taxon>Colletotrichum</taxon>
        <taxon>Colletotrichum destructivum species complex</taxon>
    </lineage>
</organism>
<evidence type="ECO:0000256" key="5">
    <source>
        <dbReference type="ARBA" id="ARBA00022741"/>
    </source>
</evidence>
<keyword evidence="12" id="KW-1185">Reference proteome</keyword>
<dbReference type="InterPro" id="IPR027417">
    <property type="entry name" value="P-loop_NTPase"/>
</dbReference>
<accession>A0A5Q4BCW4</accession>
<keyword evidence="3" id="KW-0813">Transport</keyword>
<keyword evidence="6" id="KW-0067">ATP-binding</keyword>
<keyword evidence="7 9" id="KW-1133">Transmembrane helix</keyword>
<dbReference type="Pfam" id="PF06422">
    <property type="entry name" value="PDR_CDR"/>
    <property type="match status" value="1"/>
</dbReference>
<evidence type="ECO:0000259" key="10">
    <source>
        <dbReference type="PROSITE" id="PS50893"/>
    </source>
</evidence>
<dbReference type="PROSITE" id="PS50893">
    <property type="entry name" value="ABC_TRANSPORTER_2"/>
    <property type="match status" value="1"/>
</dbReference>
<dbReference type="GO" id="GO:0016020">
    <property type="term" value="C:membrane"/>
    <property type="evidence" value="ECO:0007669"/>
    <property type="project" value="UniProtKB-SubCell"/>
</dbReference>
<reference evidence="11 12" key="1">
    <citation type="journal article" date="2019" name="Sci. Rep.">
        <title>Colletotrichum shisoi sp. nov., an anthracnose pathogen of Perilla frutescens in Japan: molecular phylogenetic, morphological and genomic evidence.</title>
        <authorList>
            <person name="Gan P."/>
            <person name="Tsushima A."/>
            <person name="Hiroyama R."/>
            <person name="Narusaka M."/>
            <person name="Takano Y."/>
            <person name="Narusaka Y."/>
            <person name="Kawaradani M."/>
            <person name="Damm U."/>
            <person name="Shirasu K."/>
        </authorList>
    </citation>
    <scope>NUCLEOTIDE SEQUENCE [LARGE SCALE GENOMIC DNA]</scope>
    <source>
        <strain evidence="11 12">PG-2018a</strain>
    </source>
</reference>
<evidence type="ECO:0000313" key="12">
    <source>
        <dbReference type="Proteomes" id="UP000326340"/>
    </source>
</evidence>
<gene>
    <name evidence="11" type="primary">Bfr1-2</name>
    <name evidence="11" type="ORF">CSHISOI_10649</name>
</gene>
<evidence type="ECO:0000313" key="11">
    <source>
        <dbReference type="EMBL" id="TQN64783.1"/>
    </source>
</evidence>
<dbReference type="EMBL" id="PUHP01002048">
    <property type="protein sequence ID" value="TQN64783.1"/>
    <property type="molecule type" value="Genomic_DNA"/>
</dbReference>
<dbReference type="Pfam" id="PF01061">
    <property type="entry name" value="ABC2_membrane"/>
    <property type="match status" value="2"/>
</dbReference>
<evidence type="ECO:0000256" key="3">
    <source>
        <dbReference type="ARBA" id="ARBA00022448"/>
    </source>
</evidence>
<feature type="transmembrane region" description="Helical" evidence="9">
    <location>
        <begin position="942"/>
        <end position="967"/>
    </location>
</feature>
<comment type="caution">
    <text evidence="11">The sequence shown here is derived from an EMBL/GenBank/DDBJ whole genome shotgun (WGS) entry which is preliminary data.</text>
</comment>
<feature type="transmembrane region" description="Helical" evidence="9">
    <location>
        <begin position="1134"/>
        <end position="1155"/>
    </location>
</feature>
<feature type="transmembrane region" description="Helical" evidence="9">
    <location>
        <begin position="215"/>
        <end position="236"/>
    </location>
</feature>
<feature type="transmembrane region" description="Helical" evidence="9">
    <location>
        <begin position="869"/>
        <end position="890"/>
    </location>
</feature>
<dbReference type="GO" id="GO:0005524">
    <property type="term" value="F:ATP binding"/>
    <property type="evidence" value="ECO:0007669"/>
    <property type="project" value="UniProtKB-KW"/>
</dbReference>
<comment type="similarity">
    <text evidence="2">Belongs to the ABC transporter superfamily. ABCG family. PDR (TC 3.A.1.205) subfamily.</text>
</comment>
<feature type="transmembrane region" description="Helical" evidence="9">
    <location>
        <begin position="1015"/>
        <end position="1033"/>
    </location>
</feature>
<dbReference type="InterPro" id="IPR034003">
    <property type="entry name" value="ABCG_PDR_2"/>
</dbReference>
<keyword evidence="8 9" id="KW-0472">Membrane</keyword>
<comment type="subcellular location">
    <subcellularLocation>
        <location evidence="1">Membrane</location>
        <topology evidence="1">Multi-pass membrane protein</topology>
    </subcellularLocation>
</comment>
<evidence type="ECO:0000256" key="9">
    <source>
        <dbReference type="SAM" id="Phobius"/>
    </source>
</evidence>
<evidence type="ECO:0000256" key="2">
    <source>
        <dbReference type="ARBA" id="ARBA00006012"/>
    </source>
</evidence>
<dbReference type="Gene3D" id="3.40.50.300">
    <property type="entry name" value="P-loop containing nucleotide triphosphate hydrolases"/>
    <property type="match status" value="2"/>
</dbReference>
<dbReference type="PANTHER" id="PTHR19241">
    <property type="entry name" value="ATP-BINDING CASSETTE TRANSPORTER"/>
    <property type="match status" value="1"/>
</dbReference>
<dbReference type="InterPro" id="IPR003439">
    <property type="entry name" value="ABC_transporter-like_ATP-bd"/>
</dbReference>
<feature type="transmembrane region" description="Helical" evidence="9">
    <location>
        <begin position="463"/>
        <end position="485"/>
    </location>
</feature>
<feature type="transmembrane region" description="Helical" evidence="9">
    <location>
        <begin position="290"/>
        <end position="313"/>
    </location>
</feature>
<feature type="non-terminal residue" evidence="11">
    <location>
        <position position="1193"/>
    </location>
</feature>
<dbReference type="InterPro" id="IPR003593">
    <property type="entry name" value="AAA+_ATPase"/>
</dbReference>
<name>A0A5Q4BCW4_9PEZI</name>
<feature type="domain" description="ABC transporter" evidence="10">
    <location>
        <begin position="535"/>
        <end position="775"/>
    </location>
</feature>
<feature type="transmembrane region" description="Helical" evidence="9">
    <location>
        <begin position="902"/>
        <end position="921"/>
    </location>
</feature>
<feature type="transmembrane region" description="Helical" evidence="9">
    <location>
        <begin position="356"/>
        <end position="375"/>
    </location>
</feature>
<dbReference type="FunFam" id="3.40.50.300:FF:000054">
    <property type="entry name" value="ABC multidrug transporter atrF"/>
    <property type="match status" value="1"/>
</dbReference>
<dbReference type="SUPFAM" id="SSF52540">
    <property type="entry name" value="P-loop containing nucleoside triphosphate hydrolases"/>
    <property type="match status" value="2"/>
</dbReference>
<dbReference type="SMART" id="SM00382">
    <property type="entry name" value="AAA"/>
    <property type="match status" value="1"/>
</dbReference>
<evidence type="ECO:0000256" key="1">
    <source>
        <dbReference type="ARBA" id="ARBA00004141"/>
    </source>
</evidence>
<protein>
    <submittedName>
        <fullName evidence="11">Brefeldin A resistance protein</fullName>
    </submittedName>
</protein>
<dbReference type="AlphaFoldDB" id="A0A5Q4BCW4"/>
<proteinExistence type="inferred from homology"/>
<evidence type="ECO:0000256" key="4">
    <source>
        <dbReference type="ARBA" id="ARBA00022692"/>
    </source>
</evidence>
<dbReference type="GO" id="GO:0140359">
    <property type="term" value="F:ABC-type transporter activity"/>
    <property type="evidence" value="ECO:0007669"/>
    <property type="project" value="InterPro"/>
</dbReference>
<dbReference type="Proteomes" id="UP000326340">
    <property type="component" value="Unassembled WGS sequence"/>
</dbReference>
<feature type="transmembrane region" description="Helical" evidence="9">
    <location>
        <begin position="248"/>
        <end position="269"/>
    </location>
</feature>
<evidence type="ECO:0000256" key="6">
    <source>
        <dbReference type="ARBA" id="ARBA00022840"/>
    </source>
</evidence>
<dbReference type="CDD" id="cd03232">
    <property type="entry name" value="ABCG_PDR_domain2"/>
    <property type="match status" value="1"/>
</dbReference>